<organism evidence="1 2">
    <name type="scientific">Tetrapyrgos nigripes</name>
    <dbReference type="NCBI Taxonomy" id="182062"/>
    <lineage>
        <taxon>Eukaryota</taxon>
        <taxon>Fungi</taxon>
        <taxon>Dikarya</taxon>
        <taxon>Basidiomycota</taxon>
        <taxon>Agaricomycotina</taxon>
        <taxon>Agaricomycetes</taxon>
        <taxon>Agaricomycetidae</taxon>
        <taxon>Agaricales</taxon>
        <taxon>Marasmiineae</taxon>
        <taxon>Marasmiaceae</taxon>
        <taxon>Tetrapyrgos</taxon>
    </lineage>
</organism>
<reference evidence="1 2" key="1">
    <citation type="journal article" date="2020" name="ISME J.">
        <title>Uncovering the hidden diversity of litter-decomposition mechanisms in mushroom-forming fungi.</title>
        <authorList>
            <person name="Floudas D."/>
            <person name="Bentzer J."/>
            <person name="Ahren D."/>
            <person name="Johansson T."/>
            <person name="Persson P."/>
            <person name="Tunlid A."/>
        </authorList>
    </citation>
    <scope>NUCLEOTIDE SEQUENCE [LARGE SCALE GENOMIC DNA]</scope>
    <source>
        <strain evidence="1 2">CBS 291.85</strain>
    </source>
</reference>
<dbReference type="AlphaFoldDB" id="A0A8H5B6J5"/>
<evidence type="ECO:0000313" key="2">
    <source>
        <dbReference type="Proteomes" id="UP000559256"/>
    </source>
</evidence>
<accession>A0A8H5B6J5</accession>
<dbReference type="Proteomes" id="UP000559256">
    <property type="component" value="Unassembled WGS sequence"/>
</dbReference>
<evidence type="ECO:0000313" key="1">
    <source>
        <dbReference type="EMBL" id="KAF5317478.1"/>
    </source>
</evidence>
<sequence length="107" mass="11747">MVGPFVHPSSQLHFPTNAGTLLYHLPGALRSTLHPPPQRFPATAYGFPLLTPRSPLPISSASASASFASVLAFSLLRFPCFRVSFPNDKEVYEDWEGDGLFLGFIIR</sequence>
<keyword evidence="2" id="KW-1185">Reference proteome</keyword>
<name>A0A8H5B6J5_9AGAR</name>
<proteinExistence type="predicted"/>
<gene>
    <name evidence="1" type="ORF">D9758_018786</name>
</gene>
<protein>
    <submittedName>
        <fullName evidence="1">Uncharacterized protein</fullName>
    </submittedName>
</protein>
<comment type="caution">
    <text evidence="1">The sequence shown here is derived from an EMBL/GenBank/DDBJ whole genome shotgun (WGS) entry which is preliminary data.</text>
</comment>
<dbReference type="EMBL" id="JAACJM010000478">
    <property type="protein sequence ID" value="KAF5317478.1"/>
    <property type="molecule type" value="Genomic_DNA"/>
</dbReference>